<dbReference type="InterPro" id="IPR017452">
    <property type="entry name" value="GPCR_Rhodpsn_7TM"/>
</dbReference>
<dbReference type="InterPro" id="IPR000276">
    <property type="entry name" value="GPCR_Rhodpsn"/>
</dbReference>
<feature type="transmembrane region" description="Helical" evidence="9">
    <location>
        <begin position="88"/>
        <end position="114"/>
    </location>
</feature>
<dbReference type="CDD" id="cd00637">
    <property type="entry name" value="7tm_classA_rhodopsin-like"/>
    <property type="match status" value="1"/>
</dbReference>
<dbReference type="GO" id="GO:0005886">
    <property type="term" value="C:plasma membrane"/>
    <property type="evidence" value="ECO:0007669"/>
    <property type="project" value="UniProtKB-SubCell"/>
</dbReference>
<evidence type="ECO:0000256" key="2">
    <source>
        <dbReference type="ARBA" id="ARBA00022475"/>
    </source>
</evidence>
<name>A0A1I7ZHH4_9BILA</name>
<proteinExistence type="predicted"/>
<evidence type="ECO:0000256" key="4">
    <source>
        <dbReference type="ARBA" id="ARBA00022989"/>
    </source>
</evidence>
<keyword evidence="5" id="KW-0297">G-protein coupled receptor</keyword>
<feature type="transmembrane region" description="Helical" evidence="9">
    <location>
        <begin position="203"/>
        <end position="227"/>
    </location>
</feature>
<dbReference type="AlphaFoldDB" id="A0A1I7ZHH4"/>
<evidence type="ECO:0000259" key="10">
    <source>
        <dbReference type="PROSITE" id="PS50262"/>
    </source>
</evidence>
<dbReference type="Proteomes" id="UP000095287">
    <property type="component" value="Unplaced"/>
</dbReference>
<reference evidence="12" key="1">
    <citation type="submission" date="2016-11" db="UniProtKB">
        <authorList>
            <consortium name="WormBaseParasite"/>
        </authorList>
    </citation>
    <scope>IDENTIFICATION</scope>
</reference>
<feature type="transmembrane region" description="Helical" evidence="9">
    <location>
        <begin position="247"/>
        <end position="272"/>
    </location>
</feature>
<dbReference type="GO" id="GO:0004930">
    <property type="term" value="F:G protein-coupled receptor activity"/>
    <property type="evidence" value="ECO:0007669"/>
    <property type="project" value="UniProtKB-KW"/>
</dbReference>
<protein>
    <submittedName>
        <fullName evidence="12">G_PROTEIN_RECEP_F1_2 domain-containing protein</fullName>
    </submittedName>
</protein>
<keyword evidence="2" id="KW-1003">Cell membrane</keyword>
<dbReference type="Pfam" id="PF10320">
    <property type="entry name" value="7TM_GPCR_Srsx"/>
    <property type="match status" value="1"/>
</dbReference>
<organism evidence="11 12">
    <name type="scientific">Steinernema glaseri</name>
    <dbReference type="NCBI Taxonomy" id="37863"/>
    <lineage>
        <taxon>Eukaryota</taxon>
        <taxon>Metazoa</taxon>
        <taxon>Ecdysozoa</taxon>
        <taxon>Nematoda</taxon>
        <taxon>Chromadorea</taxon>
        <taxon>Rhabditida</taxon>
        <taxon>Tylenchina</taxon>
        <taxon>Panagrolaimomorpha</taxon>
        <taxon>Strongyloidoidea</taxon>
        <taxon>Steinernematidae</taxon>
        <taxon>Steinernema</taxon>
    </lineage>
</organism>
<feature type="transmembrane region" description="Helical" evidence="9">
    <location>
        <begin position="319"/>
        <end position="342"/>
    </location>
</feature>
<dbReference type="PRINTS" id="PR00237">
    <property type="entry name" value="GPCRRHODOPSN"/>
</dbReference>
<evidence type="ECO:0000313" key="11">
    <source>
        <dbReference type="Proteomes" id="UP000095287"/>
    </source>
</evidence>
<feature type="transmembrane region" description="Helical" evidence="9">
    <location>
        <begin position="284"/>
        <end position="307"/>
    </location>
</feature>
<evidence type="ECO:0000313" key="12">
    <source>
        <dbReference type="WBParaSite" id="L893_g26470.t1"/>
    </source>
</evidence>
<dbReference type="SUPFAM" id="SSF81321">
    <property type="entry name" value="Family A G protein-coupled receptor-like"/>
    <property type="match status" value="1"/>
</dbReference>
<evidence type="ECO:0000256" key="7">
    <source>
        <dbReference type="ARBA" id="ARBA00023170"/>
    </source>
</evidence>
<feature type="transmembrane region" description="Helical" evidence="9">
    <location>
        <begin position="126"/>
        <end position="147"/>
    </location>
</feature>
<keyword evidence="8" id="KW-0807">Transducer</keyword>
<comment type="subcellular location">
    <subcellularLocation>
        <location evidence="1">Cell membrane</location>
        <topology evidence="1">Multi-pass membrane protein</topology>
    </subcellularLocation>
</comment>
<evidence type="ECO:0000256" key="3">
    <source>
        <dbReference type="ARBA" id="ARBA00022692"/>
    </source>
</evidence>
<evidence type="ECO:0000256" key="9">
    <source>
        <dbReference type="SAM" id="Phobius"/>
    </source>
</evidence>
<evidence type="ECO:0000256" key="5">
    <source>
        <dbReference type="ARBA" id="ARBA00023040"/>
    </source>
</evidence>
<dbReference type="PANTHER" id="PTHR24228:SF59">
    <property type="entry name" value="NEUROPEPTIDE RECEPTOR 15"/>
    <property type="match status" value="1"/>
</dbReference>
<accession>A0A1I7ZHH4</accession>
<dbReference type="PROSITE" id="PS50262">
    <property type="entry name" value="G_PROTEIN_RECEP_F1_2"/>
    <property type="match status" value="1"/>
</dbReference>
<keyword evidence="7" id="KW-0675">Receptor</keyword>
<feature type="transmembrane region" description="Helical" evidence="9">
    <location>
        <begin position="167"/>
        <end position="191"/>
    </location>
</feature>
<dbReference type="PANTHER" id="PTHR24228">
    <property type="entry name" value="B2 BRADYKININ RECEPTOR/ANGIOTENSIN II RECEPTOR"/>
    <property type="match status" value="1"/>
</dbReference>
<keyword evidence="3 9" id="KW-0812">Transmembrane</keyword>
<keyword evidence="11" id="KW-1185">Reference proteome</keyword>
<feature type="domain" description="G-protein coupled receptors family 1 profile" evidence="10">
    <location>
        <begin position="105"/>
        <end position="339"/>
    </location>
</feature>
<dbReference type="InterPro" id="IPR019424">
    <property type="entry name" value="7TM_GPCR_Srsx"/>
</dbReference>
<keyword evidence="4 9" id="KW-1133">Transmembrane helix</keyword>
<sequence length="371" mass="41327">MRNSITFRSATAAASSEETMSPLLLASTFFVSRLLRYSLNPGVPYLLETTDEEQRRSFAPSALATRRSRSIKSRSKTAMSQSKPLDDYLVFAVLRIVGFVFATLGNGFIVYLILRSKAVRRERFNLLIVLLAIGDIVLGIAALARIITQIWRNGHYTKFTCLISGSLIIYGGHITQLAVLLIAAERLYGIWNIHAVHITRLKWVYNITIPASLSVCLIPVVMLFVGISDGEVNSCQIGLSWHPNFGIYMLAHMIFFNASIFVLYVLIVILYHKKVGSSTATSKNNFMSIIAGVAVVYVSCWMVPKILSFVFVSRHFAEVSQVIAVFGELLSAVLNFFVYGMAHKEIRKQMWGFFLMRNVATVAPASALTGF</sequence>
<dbReference type="WBParaSite" id="L893_g26470.t1">
    <property type="protein sequence ID" value="L893_g26470.t1"/>
    <property type="gene ID" value="L893_g26470"/>
</dbReference>
<dbReference type="SMART" id="SM01381">
    <property type="entry name" value="7TM_GPCR_Srsx"/>
    <property type="match status" value="1"/>
</dbReference>
<evidence type="ECO:0000256" key="1">
    <source>
        <dbReference type="ARBA" id="ARBA00004651"/>
    </source>
</evidence>
<dbReference type="Gene3D" id="1.20.1070.10">
    <property type="entry name" value="Rhodopsin 7-helix transmembrane proteins"/>
    <property type="match status" value="1"/>
</dbReference>
<evidence type="ECO:0000256" key="6">
    <source>
        <dbReference type="ARBA" id="ARBA00023136"/>
    </source>
</evidence>
<evidence type="ECO:0000256" key="8">
    <source>
        <dbReference type="ARBA" id="ARBA00023224"/>
    </source>
</evidence>
<keyword evidence="6 9" id="KW-0472">Membrane</keyword>